<organism evidence="8 9">
    <name type="scientific">Cruoricaptor ignavus</name>
    <dbReference type="NCBI Taxonomy" id="1118202"/>
    <lineage>
        <taxon>Bacteria</taxon>
        <taxon>Pseudomonadati</taxon>
        <taxon>Bacteroidota</taxon>
        <taxon>Flavobacteriia</taxon>
        <taxon>Flavobacteriales</taxon>
        <taxon>Weeksellaceae</taxon>
        <taxon>Cruoricaptor</taxon>
    </lineage>
</organism>
<dbReference type="Proteomes" id="UP000593605">
    <property type="component" value="Chromosome"/>
</dbReference>
<dbReference type="PANTHER" id="PTHR38469">
    <property type="entry name" value="PERIPLASMIC PEPTIDASE SUBFAMILY S1B"/>
    <property type="match status" value="1"/>
</dbReference>
<dbReference type="InterPro" id="IPR019500">
    <property type="entry name" value="Pep_S46"/>
</dbReference>
<dbReference type="SUPFAM" id="SSF50494">
    <property type="entry name" value="Trypsin-like serine proteases"/>
    <property type="match status" value="1"/>
</dbReference>
<dbReference type="AlphaFoldDB" id="A0A7M1T4Q7"/>
<keyword evidence="4 7" id="KW-0732">Signal</keyword>
<dbReference type="Pfam" id="PF10459">
    <property type="entry name" value="Peptidase_S46"/>
    <property type="match status" value="1"/>
</dbReference>
<evidence type="ECO:0000256" key="7">
    <source>
        <dbReference type="RuleBase" id="RU366067"/>
    </source>
</evidence>
<evidence type="ECO:0000256" key="5">
    <source>
        <dbReference type="ARBA" id="ARBA00022801"/>
    </source>
</evidence>
<dbReference type="EMBL" id="CP063145">
    <property type="protein sequence ID" value="QOR74820.1"/>
    <property type="molecule type" value="Genomic_DNA"/>
</dbReference>
<keyword evidence="6 7" id="KW-0720">Serine protease</keyword>
<accession>A0A7M1T4Q7</accession>
<dbReference type="GO" id="GO:0006508">
    <property type="term" value="P:proteolysis"/>
    <property type="evidence" value="ECO:0007669"/>
    <property type="project" value="UniProtKB-KW"/>
</dbReference>
<protein>
    <recommendedName>
        <fullName evidence="7">Dipeptidyl-peptidase</fullName>
        <ecNumber evidence="7">3.4.14.-</ecNumber>
    </recommendedName>
</protein>
<evidence type="ECO:0000256" key="4">
    <source>
        <dbReference type="ARBA" id="ARBA00022729"/>
    </source>
</evidence>
<feature type="signal peptide" evidence="7">
    <location>
        <begin position="1"/>
        <end position="17"/>
    </location>
</feature>
<sequence>MKWFSASAIFAAALAFAQQYGGMWIPTELNEKEMKQLGMKISAKDIFSRDKPSIKDAVVQFNGGCTAEIVSPKGLLLTNHHCGYGQIQSHSSVQNDYLRNGFWAKNMAGELPNPGVTVDFIVDIIDVTAQILPTSNLTENEINANIQRVSQSFRTEPYQKVSVKPMYYGNKYYAYIIETFKDVRLVGAPPESIGKFGSDTDNWVWPRHTGDFAFFRIYADKNNKPAEYSKDNVPFVPKHFLPVSIKDKNEDDFTFVFGFPGRTQEYLPAIAVQKIMTDINPAMISVRDVALKTLNEKMRADDATRIKYASKYASVANYWKKWIGEAEGLKKSNAVGKKLAYEQKLISKNPAMKTTIDGLNKAYNEQAPYALHRAYYGELLRNAETLAIADFYSTYLNLSQSGKLDAETLKNLKSRLNRIYRNYDAELDAKVTAKLLALYANQIPQQFLPKNFAQYKDENRNLPAIEEMSKNSVITGRATLNGISATADLDKFLANPSLLQNLQNDPLIKLSAEIKNNYLQTTEPKFAALQNEIDALQKKFMAEQMATDKERQFFPDANSTLRVTYGQVKGSNPRDAVHYNYQTHLSGVMEKYIPGDYEFDVPAKLIDLYNRKDFGIYKDKTGDVPLAFTATNHTTGGNSGSPALDAYGNLIGLNFDRQWEGTMSDINYDPKFSRNIMVDTKYILFIVDKFADSKWLLDEMKIVK</sequence>
<evidence type="ECO:0000256" key="6">
    <source>
        <dbReference type="ARBA" id="ARBA00022825"/>
    </source>
</evidence>
<keyword evidence="5 7" id="KW-0378">Hydrolase</keyword>
<dbReference type="EC" id="3.4.14.-" evidence="7"/>
<gene>
    <name evidence="8" type="ORF">IMZ16_02750</name>
</gene>
<dbReference type="GO" id="GO:0008239">
    <property type="term" value="F:dipeptidyl-peptidase activity"/>
    <property type="evidence" value="ECO:0007669"/>
    <property type="project" value="UniProtKB-UniRule"/>
</dbReference>
<dbReference type="PANTHER" id="PTHR38469:SF1">
    <property type="entry name" value="PERIPLASMIC PEPTIDASE SUBFAMILY S1B"/>
    <property type="match status" value="1"/>
</dbReference>
<evidence type="ECO:0000256" key="3">
    <source>
        <dbReference type="ARBA" id="ARBA00022670"/>
    </source>
</evidence>
<dbReference type="KEGG" id="civ:IMZ16_02750"/>
<dbReference type="InterPro" id="IPR009003">
    <property type="entry name" value="Peptidase_S1_PA"/>
</dbReference>
<keyword evidence="3 7" id="KW-0645">Protease</keyword>
<name>A0A7M1T4Q7_9FLAO</name>
<dbReference type="GO" id="GO:0070009">
    <property type="term" value="F:serine-type aminopeptidase activity"/>
    <property type="evidence" value="ECO:0007669"/>
    <property type="project" value="UniProtKB-UniRule"/>
</dbReference>
<evidence type="ECO:0000256" key="2">
    <source>
        <dbReference type="ARBA" id="ARBA00022438"/>
    </source>
</evidence>
<evidence type="ECO:0000313" key="8">
    <source>
        <dbReference type="EMBL" id="QOR74820.1"/>
    </source>
</evidence>
<reference evidence="8 9" key="1">
    <citation type="submission" date="2020-10" db="EMBL/GenBank/DDBJ databases">
        <title>Complete genome of Cruoricapor ignavus strain M1214 isolated from the blood culture of a febrile patient.</title>
        <authorList>
            <person name="Guglielmino C.J.D."/>
        </authorList>
    </citation>
    <scope>NUCLEOTIDE SEQUENCE [LARGE SCALE GENOMIC DNA]</scope>
    <source>
        <strain evidence="8 9">M1214</strain>
    </source>
</reference>
<evidence type="ECO:0000256" key="1">
    <source>
        <dbReference type="ARBA" id="ARBA00010491"/>
    </source>
</evidence>
<feature type="chain" id="PRO_5033104961" description="Dipeptidyl-peptidase" evidence="7">
    <location>
        <begin position="18"/>
        <end position="704"/>
    </location>
</feature>
<dbReference type="GO" id="GO:0043171">
    <property type="term" value="P:peptide catabolic process"/>
    <property type="evidence" value="ECO:0007669"/>
    <property type="project" value="UniProtKB-UniRule"/>
</dbReference>
<evidence type="ECO:0000313" key="9">
    <source>
        <dbReference type="Proteomes" id="UP000593605"/>
    </source>
</evidence>
<comment type="function">
    <text evidence="7">Catalyzes the removal of dipeptides from the N-terminus of oligopeptides.</text>
</comment>
<keyword evidence="2 7" id="KW-0031">Aminopeptidase</keyword>
<comment type="similarity">
    <text evidence="1 7">Belongs to the peptidase S46 family.</text>
</comment>
<proteinExistence type="inferred from homology"/>